<comment type="caution">
    <text evidence="2">The sequence shown here is derived from an EMBL/GenBank/DDBJ whole genome shotgun (WGS) entry which is preliminary data.</text>
</comment>
<dbReference type="Proteomes" id="UP000011744">
    <property type="component" value="Unassembled WGS sequence"/>
</dbReference>
<keyword evidence="3" id="KW-1185">Reference proteome</keyword>
<dbReference type="InterPro" id="IPR001633">
    <property type="entry name" value="EAL_dom"/>
</dbReference>
<name>M2Z0D0_9PROT</name>
<proteinExistence type="predicted"/>
<dbReference type="PANTHER" id="PTHR33121:SF15">
    <property type="entry name" value="BLUE LIGHT- AND TEMPERATURE-REGULATED ANTIREPRESSOR BLUF"/>
    <property type="match status" value="1"/>
</dbReference>
<dbReference type="STRING" id="1244869.H261_22008"/>
<evidence type="ECO:0000313" key="3">
    <source>
        <dbReference type="Proteomes" id="UP000011744"/>
    </source>
</evidence>
<dbReference type="SUPFAM" id="SSF141868">
    <property type="entry name" value="EAL domain-like"/>
    <property type="match status" value="1"/>
</dbReference>
<gene>
    <name evidence="2" type="ORF">H261_22008</name>
</gene>
<feature type="domain" description="EAL" evidence="1">
    <location>
        <begin position="1"/>
        <end position="251"/>
    </location>
</feature>
<dbReference type="eggNOG" id="COG2200">
    <property type="taxonomic scope" value="Bacteria"/>
</dbReference>
<evidence type="ECO:0000259" key="1">
    <source>
        <dbReference type="PROSITE" id="PS50883"/>
    </source>
</evidence>
<dbReference type="RefSeq" id="WP_008622017.1">
    <property type="nucleotide sequence ID" value="NZ_AONQ01000111.1"/>
</dbReference>
<reference evidence="2 3" key="1">
    <citation type="journal article" date="2014" name="Genome Announc.">
        <title>Draft Genome Sequence of Magnetospirillum sp. Strain SO-1, a Freshwater Magnetotactic Bacterium Isolated from the Ol'khovka River, Russia.</title>
        <authorList>
            <person name="Grouzdev D.S."/>
            <person name="Dziuba M.V."/>
            <person name="Sukhacheva M.S."/>
            <person name="Mardanov A.V."/>
            <person name="Beletskiy A.V."/>
            <person name="Kuznetsov B.B."/>
            <person name="Skryabin K.G."/>
        </authorList>
    </citation>
    <scope>NUCLEOTIDE SEQUENCE [LARGE SCALE GENOMIC DNA]</scope>
    <source>
        <strain evidence="2 3">SO-1</strain>
    </source>
</reference>
<sequence length="252" mass="28041">MSHSKSGCHSCLEGKGFAIPFTMAFQPIVDLHERRISTYEALVRGPEGQPAMSVLSQVTADNRYAFDQACRVKAIELAASLGLDRRLSINFLPNAVYDPKACIRATLAAAERVNFPLDLITFEITEDERITDTPHLLSIIKEYRRHGFRVALDDFGAGYAGLNVLAEMIVDVVKLDIALVRDIDHDQRRRTIALGMIKVCQELGVDVVAEGVERTQELKVLRDAGVRYVQGFLFSRPVVNSLVKDSDINLIL</sequence>
<dbReference type="PROSITE" id="PS50883">
    <property type="entry name" value="EAL"/>
    <property type="match status" value="1"/>
</dbReference>
<dbReference type="AlphaFoldDB" id="M2Z0D0"/>
<dbReference type="CDD" id="cd01948">
    <property type="entry name" value="EAL"/>
    <property type="match status" value="1"/>
</dbReference>
<evidence type="ECO:0000313" key="2">
    <source>
        <dbReference type="EMBL" id="EME67735.1"/>
    </source>
</evidence>
<dbReference type="GO" id="GO:0071111">
    <property type="term" value="F:cyclic-guanylate-specific phosphodiesterase activity"/>
    <property type="evidence" value="ECO:0007669"/>
    <property type="project" value="InterPro"/>
</dbReference>
<dbReference type="Pfam" id="PF00563">
    <property type="entry name" value="EAL"/>
    <property type="match status" value="1"/>
</dbReference>
<dbReference type="SMART" id="SM00052">
    <property type="entry name" value="EAL"/>
    <property type="match status" value="1"/>
</dbReference>
<dbReference type="OrthoDB" id="7251575at2"/>
<dbReference type="EMBL" id="AONQ01000111">
    <property type="protein sequence ID" value="EME67735.1"/>
    <property type="molecule type" value="Genomic_DNA"/>
</dbReference>
<dbReference type="InterPro" id="IPR035919">
    <property type="entry name" value="EAL_sf"/>
</dbReference>
<protein>
    <submittedName>
        <fullName evidence="2">EAL domain-containing protein</fullName>
    </submittedName>
</protein>
<accession>M2Z0D0</accession>
<dbReference type="PANTHER" id="PTHR33121">
    <property type="entry name" value="CYCLIC DI-GMP PHOSPHODIESTERASE PDEF"/>
    <property type="match status" value="1"/>
</dbReference>
<dbReference type="Gene3D" id="3.20.20.450">
    <property type="entry name" value="EAL domain"/>
    <property type="match status" value="1"/>
</dbReference>
<organism evidence="2 3">
    <name type="scientific">Paramagnetospirillum caucaseum</name>
    <dbReference type="NCBI Taxonomy" id="1244869"/>
    <lineage>
        <taxon>Bacteria</taxon>
        <taxon>Pseudomonadati</taxon>
        <taxon>Pseudomonadota</taxon>
        <taxon>Alphaproteobacteria</taxon>
        <taxon>Rhodospirillales</taxon>
        <taxon>Magnetospirillaceae</taxon>
        <taxon>Paramagnetospirillum</taxon>
    </lineage>
</organism>
<dbReference type="InterPro" id="IPR050706">
    <property type="entry name" value="Cyclic-di-GMP_PDE-like"/>
</dbReference>